<keyword evidence="2" id="KW-0449">Lipoprotein</keyword>
<proteinExistence type="inferred from homology"/>
<dbReference type="NCBIfam" id="TIGR01845">
    <property type="entry name" value="outer_NodT"/>
    <property type="match status" value="1"/>
</dbReference>
<dbReference type="PANTHER" id="PTHR30203">
    <property type="entry name" value="OUTER MEMBRANE CATION EFFLUX PROTEIN"/>
    <property type="match status" value="1"/>
</dbReference>
<dbReference type="Pfam" id="PF02321">
    <property type="entry name" value="OEP"/>
    <property type="match status" value="2"/>
</dbReference>
<comment type="similarity">
    <text evidence="1 2">Belongs to the outer membrane factor (OMF) (TC 1.B.17) family.</text>
</comment>
<organism evidence="3 4">
    <name type="scientific">Basilea psittacipulmonis DSM 24701</name>
    <dbReference type="NCBI Taxonomy" id="1072685"/>
    <lineage>
        <taxon>Bacteria</taxon>
        <taxon>Pseudomonadati</taxon>
        <taxon>Pseudomonadota</taxon>
        <taxon>Betaproteobacteria</taxon>
        <taxon>Burkholderiales</taxon>
        <taxon>Alcaligenaceae</taxon>
        <taxon>Basilea</taxon>
    </lineage>
</organism>
<evidence type="ECO:0000256" key="1">
    <source>
        <dbReference type="ARBA" id="ARBA00007613"/>
    </source>
</evidence>
<evidence type="ECO:0008006" key="5">
    <source>
        <dbReference type="Google" id="ProtNLM"/>
    </source>
</evidence>
<reference evidence="3 4" key="1">
    <citation type="journal article" date="2014" name="BMC Genomics">
        <title>A genomic perspective on a new bacterial genus and species from the Alcaligenaceae family, Basilea psittacipulmonis.</title>
        <authorList>
            <person name="Whiteson K.L."/>
            <person name="Hernandez D."/>
            <person name="Lazarevic V."/>
            <person name="Gaia N."/>
            <person name="Farinelli L."/>
            <person name="Francois P."/>
            <person name="Pilo P."/>
            <person name="Frey J."/>
            <person name="Schrenzel J."/>
        </authorList>
    </citation>
    <scope>NUCLEOTIDE SEQUENCE [LARGE SCALE GENOMIC DNA]</scope>
    <source>
        <strain evidence="3 4">DSM 24701</strain>
    </source>
</reference>
<evidence type="ECO:0000313" key="4">
    <source>
        <dbReference type="Proteomes" id="UP000028945"/>
    </source>
</evidence>
<dbReference type="InterPro" id="IPR003423">
    <property type="entry name" value="OMP_efflux"/>
</dbReference>
<accession>A0A077DI43</accession>
<evidence type="ECO:0000256" key="2">
    <source>
        <dbReference type="RuleBase" id="RU362097"/>
    </source>
</evidence>
<dbReference type="InterPro" id="IPR010131">
    <property type="entry name" value="MdtP/NodT-like"/>
</dbReference>
<comment type="subcellular location">
    <subcellularLocation>
        <location evidence="2">Cell membrane</location>
        <topology evidence="2">Lipid-anchor</topology>
    </subcellularLocation>
</comment>
<dbReference type="Gene3D" id="2.20.200.10">
    <property type="entry name" value="Outer membrane efflux proteins (OEP)"/>
    <property type="match status" value="1"/>
</dbReference>
<dbReference type="STRING" id="1072685.IX83_05305"/>
<name>A0A077DI43_9BURK</name>
<dbReference type="eggNOG" id="COG1538">
    <property type="taxonomic scope" value="Bacteria"/>
</dbReference>
<dbReference type="Proteomes" id="UP000028945">
    <property type="component" value="Chromosome"/>
</dbReference>
<dbReference type="KEGG" id="bpsi:IX83_05305"/>
<protein>
    <recommendedName>
        <fullName evidence="5">Multidrug transporter</fullName>
    </recommendedName>
</protein>
<dbReference type="GO" id="GO:0005886">
    <property type="term" value="C:plasma membrane"/>
    <property type="evidence" value="ECO:0007669"/>
    <property type="project" value="UniProtKB-SubCell"/>
</dbReference>
<dbReference type="SUPFAM" id="SSF56954">
    <property type="entry name" value="Outer membrane efflux proteins (OEP)"/>
    <property type="match status" value="1"/>
</dbReference>
<dbReference type="GO" id="GO:0015562">
    <property type="term" value="F:efflux transmembrane transporter activity"/>
    <property type="evidence" value="ECO:0007669"/>
    <property type="project" value="InterPro"/>
</dbReference>
<keyword evidence="4" id="KW-1185">Reference proteome</keyword>
<keyword evidence="2" id="KW-0472">Membrane</keyword>
<gene>
    <name evidence="3" type="ORF">IX83_05305</name>
</gene>
<keyword evidence="2" id="KW-1134">Transmembrane beta strand</keyword>
<dbReference type="EMBL" id="CP009238">
    <property type="protein sequence ID" value="AIL32808.1"/>
    <property type="molecule type" value="Genomic_DNA"/>
</dbReference>
<evidence type="ECO:0000313" key="3">
    <source>
        <dbReference type="EMBL" id="AIL32808.1"/>
    </source>
</evidence>
<keyword evidence="2" id="KW-0812">Transmembrane</keyword>
<dbReference type="PANTHER" id="PTHR30203:SF33">
    <property type="entry name" value="BLR4455 PROTEIN"/>
    <property type="match status" value="1"/>
</dbReference>
<dbReference type="PROSITE" id="PS51257">
    <property type="entry name" value="PROKAR_LIPOPROTEIN"/>
    <property type="match status" value="1"/>
</dbReference>
<sequence length="460" mass="49707">MILKPLVGVVLVAGLTACSLAPTYKRPDLPVASQVGQLQQDQALDLHWQSFYKDPQLKALIEIALKNNRDLRVALANAEQAAASYGIAFGSQLPSISGQGAYSNSGSRASNSINRQATLSLALSSFEIDLWGKLRNTSEAAFRTYLASEETAKSTRISIIGQLASTYYLWREVSELEKFSAQMVKARQITYDLVERQYRAGVADEQTLNQAKLSLASAQASQLSYELSKEQAKNALELLLGQAMPADLPEAAPFSMDSLATLPKGLSSEVLLRRPDVMSAENALRAANANIGVARASFFPSISLTAALGIASPALSSLFEGNNRTWSVTPSASLPIFAGGTIYNNVKAMQASKKAAVATYEKAIQTAFQEVSDTLAGEESYAKQLAVLNDQVKAAKRYADIADVRYRSGTDTFLNVQTAQISYFQAQQSLITAQYNALSNRINLFKAIGGGWTNDDIKEN</sequence>
<dbReference type="Gene3D" id="1.20.1600.10">
    <property type="entry name" value="Outer membrane efflux proteins (OEP)"/>
    <property type="match status" value="1"/>
</dbReference>
<dbReference type="HOGENOM" id="CLU_012817_13_3_4"/>
<keyword evidence="2" id="KW-0564">Palmitate</keyword>
<dbReference type="AlphaFoldDB" id="A0A077DI43"/>